<reference evidence="2" key="1">
    <citation type="submission" date="2020-06" db="EMBL/GenBank/DDBJ databases">
        <authorList>
            <person name="Li T."/>
            <person name="Hu X."/>
            <person name="Zhang T."/>
            <person name="Song X."/>
            <person name="Zhang H."/>
            <person name="Dai N."/>
            <person name="Sheng W."/>
            <person name="Hou X."/>
            <person name="Wei L."/>
        </authorList>
    </citation>
    <scope>NUCLEOTIDE SEQUENCE</scope>
    <source>
        <strain evidence="2">G01</strain>
        <tissue evidence="2">Leaf</tissue>
    </source>
</reference>
<dbReference type="GO" id="GO:0030276">
    <property type="term" value="F:clathrin binding"/>
    <property type="evidence" value="ECO:0007669"/>
    <property type="project" value="TreeGrafter"/>
</dbReference>
<dbReference type="GO" id="GO:0031982">
    <property type="term" value="C:vesicle"/>
    <property type="evidence" value="ECO:0007669"/>
    <property type="project" value="TreeGrafter"/>
</dbReference>
<dbReference type="GO" id="GO:0005737">
    <property type="term" value="C:cytoplasm"/>
    <property type="evidence" value="ECO:0007669"/>
    <property type="project" value="TreeGrafter"/>
</dbReference>
<protein>
    <submittedName>
        <fullName evidence="2">Auxilin-related protein 2</fullName>
    </submittedName>
</protein>
<proteinExistence type="predicted"/>
<dbReference type="SUPFAM" id="SSF46565">
    <property type="entry name" value="Chaperone J-domain"/>
    <property type="match status" value="1"/>
</dbReference>
<dbReference type="PANTHER" id="PTHR23172">
    <property type="entry name" value="AUXILIN/CYCLIN G-ASSOCIATED KINASE-RELATED"/>
    <property type="match status" value="1"/>
</dbReference>
<feature type="compositionally biased region" description="Polar residues" evidence="1">
    <location>
        <begin position="14"/>
        <end position="27"/>
    </location>
</feature>
<reference evidence="2" key="2">
    <citation type="journal article" date="2024" name="Plant">
        <title>Genomic evolution and insights into agronomic trait innovations of Sesamum species.</title>
        <authorList>
            <person name="Miao H."/>
            <person name="Wang L."/>
            <person name="Qu L."/>
            <person name="Liu H."/>
            <person name="Sun Y."/>
            <person name="Le M."/>
            <person name="Wang Q."/>
            <person name="Wei S."/>
            <person name="Zheng Y."/>
            <person name="Lin W."/>
            <person name="Duan Y."/>
            <person name="Cao H."/>
            <person name="Xiong S."/>
            <person name="Wang X."/>
            <person name="Wei L."/>
            <person name="Li C."/>
            <person name="Ma Q."/>
            <person name="Ju M."/>
            <person name="Zhao R."/>
            <person name="Li G."/>
            <person name="Mu C."/>
            <person name="Tian Q."/>
            <person name="Mei H."/>
            <person name="Zhang T."/>
            <person name="Gao T."/>
            <person name="Zhang H."/>
        </authorList>
    </citation>
    <scope>NUCLEOTIDE SEQUENCE</scope>
    <source>
        <strain evidence="2">G01</strain>
    </source>
</reference>
<dbReference type="GO" id="GO:0072583">
    <property type="term" value="P:clathrin-dependent endocytosis"/>
    <property type="evidence" value="ECO:0007669"/>
    <property type="project" value="TreeGrafter"/>
</dbReference>
<dbReference type="InterPro" id="IPR036869">
    <property type="entry name" value="J_dom_sf"/>
</dbReference>
<feature type="region of interest" description="Disordered" evidence="1">
    <location>
        <begin position="1"/>
        <end position="114"/>
    </location>
</feature>
<evidence type="ECO:0000256" key="1">
    <source>
        <dbReference type="SAM" id="MobiDB-lite"/>
    </source>
</evidence>
<accession>A0AAW2QQR8</accession>
<feature type="compositionally biased region" description="Low complexity" evidence="1">
    <location>
        <begin position="34"/>
        <end position="51"/>
    </location>
</feature>
<evidence type="ECO:0000313" key="2">
    <source>
        <dbReference type="EMBL" id="KAL0369872.1"/>
    </source>
</evidence>
<dbReference type="Gene3D" id="1.10.287.110">
    <property type="entry name" value="DnaJ domain"/>
    <property type="match status" value="1"/>
</dbReference>
<gene>
    <name evidence="2" type="ORF">Sangu_0305300</name>
</gene>
<comment type="caution">
    <text evidence="2">The sequence shown here is derived from an EMBL/GenBank/DDBJ whole genome shotgun (WGS) entry which is preliminary data.</text>
</comment>
<dbReference type="PANTHER" id="PTHR23172:SF19">
    <property type="entry name" value="J DOMAIN-CONTAINING PROTEIN"/>
    <property type="match status" value="1"/>
</dbReference>
<organism evidence="2">
    <name type="scientific">Sesamum angustifolium</name>
    <dbReference type="NCBI Taxonomy" id="2727405"/>
    <lineage>
        <taxon>Eukaryota</taxon>
        <taxon>Viridiplantae</taxon>
        <taxon>Streptophyta</taxon>
        <taxon>Embryophyta</taxon>
        <taxon>Tracheophyta</taxon>
        <taxon>Spermatophyta</taxon>
        <taxon>Magnoliopsida</taxon>
        <taxon>eudicotyledons</taxon>
        <taxon>Gunneridae</taxon>
        <taxon>Pentapetalae</taxon>
        <taxon>asterids</taxon>
        <taxon>lamiids</taxon>
        <taxon>Lamiales</taxon>
        <taxon>Pedaliaceae</taxon>
        <taxon>Sesamum</taxon>
    </lineage>
</organism>
<feature type="compositionally biased region" description="Basic and acidic residues" evidence="1">
    <location>
        <begin position="79"/>
        <end position="106"/>
    </location>
</feature>
<dbReference type="EMBL" id="JACGWK010000002">
    <property type="protein sequence ID" value="KAL0369872.1"/>
    <property type="molecule type" value="Genomic_DNA"/>
</dbReference>
<sequence length="227" mass="25313">MGRASSAPRARANTADSLFDQQFQNKGGSEAAKRTTSSSSGASSNIKKASSTTNFDDLSSIFGAAPSSGEFQEVEGETEERRRARLDRHQRTQERAAKALAEKNQRDLQAQRGNKKKDIRTNFTLIHRIAETLDTEIKRWAAGKEGNLRALLSTLQYVLWPECGWQPVSLTDLITGASVKKVYRKATLCIHPDKVQQKGATLQQKYIAEKVFDLLKSVDCKKRPLCR</sequence>
<dbReference type="GO" id="GO:0072318">
    <property type="term" value="P:clathrin coat disassembly"/>
    <property type="evidence" value="ECO:0007669"/>
    <property type="project" value="TreeGrafter"/>
</dbReference>
<dbReference type="AlphaFoldDB" id="A0AAW2QQR8"/>
<name>A0AAW2QQR8_9LAMI</name>